<dbReference type="SMART" id="SM00332">
    <property type="entry name" value="PP2Cc"/>
    <property type="match status" value="1"/>
</dbReference>
<dbReference type="InterPro" id="IPR001932">
    <property type="entry name" value="PPM-type_phosphatase-like_dom"/>
</dbReference>
<dbReference type="Proteomes" id="UP000187209">
    <property type="component" value="Unassembled WGS sequence"/>
</dbReference>
<keyword evidence="1" id="KW-0904">Protein phosphatase</keyword>
<evidence type="ECO:0000313" key="3">
    <source>
        <dbReference type="EMBL" id="OMJ82139.1"/>
    </source>
</evidence>
<dbReference type="GO" id="GO:0046872">
    <property type="term" value="F:metal ion binding"/>
    <property type="evidence" value="ECO:0007669"/>
    <property type="project" value="UniProtKB-UniRule"/>
</dbReference>
<comment type="catalytic activity">
    <reaction evidence="1">
        <text>O-phospho-L-threonyl-[protein] + H2O = L-threonyl-[protein] + phosphate</text>
        <dbReference type="Rhea" id="RHEA:47004"/>
        <dbReference type="Rhea" id="RHEA-COMP:11060"/>
        <dbReference type="Rhea" id="RHEA-COMP:11605"/>
        <dbReference type="ChEBI" id="CHEBI:15377"/>
        <dbReference type="ChEBI" id="CHEBI:30013"/>
        <dbReference type="ChEBI" id="CHEBI:43474"/>
        <dbReference type="ChEBI" id="CHEBI:61977"/>
        <dbReference type="EC" id="3.1.3.16"/>
    </reaction>
</comment>
<gene>
    <name evidence="3" type="ORF">SteCoe_17261</name>
</gene>
<organism evidence="3 4">
    <name type="scientific">Stentor coeruleus</name>
    <dbReference type="NCBI Taxonomy" id="5963"/>
    <lineage>
        <taxon>Eukaryota</taxon>
        <taxon>Sar</taxon>
        <taxon>Alveolata</taxon>
        <taxon>Ciliophora</taxon>
        <taxon>Postciliodesmatophora</taxon>
        <taxon>Heterotrichea</taxon>
        <taxon>Heterotrichida</taxon>
        <taxon>Stentoridae</taxon>
        <taxon>Stentor</taxon>
    </lineage>
</organism>
<evidence type="ECO:0000256" key="1">
    <source>
        <dbReference type="RuleBase" id="RU366020"/>
    </source>
</evidence>
<keyword evidence="4" id="KW-1185">Reference proteome</keyword>
<comment type="caution">
    <text evidence="3">The sequence shown here is derived from an EMBL/GenBank/DDBJ whole genome shotgun (WGS) entry which is preliminary data.</text>
</comment>
<sequence>MLGLRRYFANSFTAGCYSSMGPGKKRGEDAYLITSDMLSVADGVGGWTLQGIDPSKYAWELMKNITDTEKVMKSERSSTKILTEAAKKCTNIGSSTCSLILLHPIIGSLDTLNIGDSGFFIYRKIDKAYKLIDKSKEILHGFNFPFQLGTDGDKVDSAWTKIIQVQDKDVIIMYSDGLSDNLYEETVREIVNKECADEVNVENTAKKLGEKAYEICQSTNYISPFAKAASIAYGQRYMGGKPDDIILLLLLWLI</sequence>
<dbReference type="InterPro" id="IPR036457">
    <property type="entry name" value="PPM-type-like_dom_sf"/>
</dbReference>
<comment type="cofactor">
    <cofactor evidence="1">
        <name>Mn(2+)</name>
        <dbReference type="ChEBI" id="CHEBI:29035"/>
    </cofactor>
</comment>
<dbReference type="OrthoDB" id="60843at2759"/>
<reference evidence="3 4" key="1">
    <citation type="submission" date="2016-11" db="EMBL/GenBank/DDBJ databases">
        <title>The macronuclear genome of Stentor coeruleus: a giant cell with tiny introns.</title>
        <authorList>
            <person name="Slabodnick M."/>
            <person name="Ruby J.G."/>
            <person name="Reiff S.B."/>
            <person name="Swart E.C."/>
            <person name="Gosai S."/>
            <person name="Prabakaran S."/>
            <person name="Witkowska E."/>
            <person name="Larue G.E."/>
            <person name="Fisher S."/>
            <person name="Freeman R.M."/>
            <person name="Gunawardena J."/>
            <person name="Chu W."/>
            <person name="Stover N.A."/>
            <person name="Gregory B.D."/>
            <person name="Nowacki M."/>
            <person name="Derisi J."/>
            <person name="Roy S.W."/>
            <person name="Marshall W.F."/>
            <person name="Sood P."/>
        </authorList>
    </citation>
    <scope>NUCLEOTIDE SEQUENCE [LARGE SCALE GENOMIC DNA]</scope>
    <source>
        <strain evidence="3">WM001</strain>
    </source>
</reference>
<dbReference type="Gene3D" id="3.60.40.10">
    <property type="entry name" value="PPM-type phosphatase domain"/>
    <property type="match status" value="1"/>
</dbReference>
<dbReference type="Pfam" id="PF07228">
    <property type="entry name" value="SpoIIE"/>
    <property type="match status" value="1"/>
</dbReference>
<name>A0A1R2BZI0_9CILI</name>
<keyword evidence="1" id="KW-0464">Manganese</keyword>
<dbReference type="InterPro" id="IPR039123">
    <property type="entry name" value="PPTC7"/>
</dbReference>
<keyword evidence="1" id="KW-0479">Metal-binding</keyword>
<accession>A0A1R2BZI0</accession>
<comment type="similarity">
    <text evidence="1">Belongs to the PP2C family.</text>
</comment>
<keyword evidence="1" id="KW-0460">Magnesium</keyword>
<protein>
    <recommendedName>
        <fullName evidence="1">Protein phosphatase</fullName>
        <ecNumber evidence="1">3.1.3.16</ecNumber>
    </recommendedName>
</protein>
<evidence type="ECO:0000259" key="2">
    <source>
        <dbReference type="PROSITE" id="PS51746"/>
    </source>
</evidence>
<comment type="cofactor">
    <cofactor evidence="1">
        <name>Mg(2+)</name>
        <dbReference type="ChEBI" id="CHEBI:18420"/>
    </cofactor>
</comment>
<dbReference type="EC" id="3.1.3.16" evidence="1"/>
<evidence type="ECO:0000313" key="4">
    <source>
        <dbReference type="Proteomes" id="UP000187209"/>
    </source>
</evidence>
<dbReference type="PROSITE" id="PS51746">
    <property type="entry name" value="PPM_2"/>
    <property type="match status" value="1"/>
</dbReference>
<dbReference type="SUPFAM" id="SSF81606">
    <property type="entry name" value="PP2C-like"/>
    <property type="match status" value="1"/>
</dbReference>
<feature type="domain" description="PPM-type phosphatase" evidence="2">
    <location>
        <begin position="13"/>
        <end position="252"/>
    </location>
</feature>
<dbReference type="PANTHER" id="PTHR12320:SF1">
    <property type="entry name" value="PROTEIN PHOSPHATASE PTC7 HOMOLOG"/>
    <property type="match status" value="1"/>
</dbReference>
<dbReference type="EMBL" id="MPUH01000352">
    <property type="protein sequence ID" value="OMJ82139.1"/>
    <property type="molecule type" value="Genomic_DNA"/>
</dbReference>
<keyword evidence="1" id="KW-0378">Hydrolase</keyword>
<dbReference type="GO" id="GO:0004722">
    <property type="term" value="F:protein serine/threonine phosphatase activity"/>
    <property type="evidence" value="ECO:0007669"/>
    <property type="project" value="UniProtKB-EC"/>
</dbReference>
<dbReference type="PANTHER" id="PTHR12320">
    <property type="entry name" value="PROTEIN PHOSPHATASE 2C"/>
    <property type="match status" value="1"/>
</dbReference>
<comment type="catalytic activity">
    <reaction evidence="1">
        <text>O-phospho-L-seryl-[protein] + H2O = L-seryl-[protein] + phosphate</text>
        <dbReference type="Rhea" id="RHEA:20629"/>
        <dbReference type="Rhea" id="RHEA-COMP:9863"/>
        <dbReference type="Rhea" id="RHEA-COMP:11604"/>
        <dbReference type="ChEBI" id="CHEBI:15377"/>
        <dbReference type="ChEBI" id="CHEBI:29999"/>
        <dbReference type="ChEBI" id="CHEBI:43474"/>
        <dbReference type="ChEBI" id="CHEBI:83421"/>
        <dbReference type="EC" id="3.1.3.16"/>
    </reaction>
</comment>
<dbReference type="AlphaFoldDB" id="A0A1R2BZI0"/>
<proteinExistence type="inferred from homology"/>